<proteinExistence type="predicted"/>
<sequence length="109" mass="12598">MALAILHSKTVRVKMDGALQAPKDAVLPRLCATERRLSKDPKLSEIYQEELNKLKQSGYVKRILSEQIEQPKETWYLPHHIVEHNDEHRVVFDCSFEYMGQRNAARPGA</sequence>
<dbReference type="PANTHER" id="PTHR47331">
    <property type="entry name" value="PHD-TYPE DOMAIN-CONTAINING PROTEIN"/>
    <property type="match status" value="1"/>
</dbReference>
<evidence type="ECO:0000313" key="2">
    <source>
        <dbReference type="Proteomes" id="UP001148018"/>
    </source>
</evidence>
<dbReference type="EMBL" id="JANIIK010000046">
    <property type="protein sequence ID" value="KAJ3601869.1"/>
    <property type="molecule type" value="Genomic_DNA"/>
</dbReference>
<organism evidence="1 2">
    <name type="scientific">Muraenolepis orangiensis</name>
    <name type="common">Patagonian moray cod</name>
    <dbReference type="NCBI Taxonomy" id="630683"/>
    <lineage>
        <taxon>Eukaryota</taxon>
        <taxon>Metazoa</taxon>
        <taxon>Chordata</taxon>
        <taxon>Craniata</taxon>
        <taxon>Vertebrata</taxon>
        <taxon>Euteleostomi</taxon>
        <taxon>Actinopterygii</taxon>
        <taxon>Neopterygii</taxon>
        <taxon>Teleostei</taxon>
        <taxon>Neoteleostei</taxon>
        <taxon>Acanthomorphata</taxon>
        <taxon>Zeiogadaria</taxon>
        <taxon>Gadariae</taxon>
        <taxon>Gadiformes</taxon>
        <taxon>Muraenolepidoidei</taxon>
        <taxon>Muraenolepididae</taxon>
        <taxon>Muraenolepis</taxon>
    </lineage>
</organism>
<comment type="caution">
    <text evidence="1">The sequence shown here is derived from an EMBL/GenBank/DDBJ whole genome shotgun (WGS) entry which is preliminary data.</text>
</comment>
<accession>A0A9Q0IK96</accession>
<reference evidence="1" key="1">
    <citation type="submission" date="2022-07" db="EMBL/GenBank/DDBJ databases">
        <title>Chromosome-level genome of Muraenolepis orangiensis.</title>
        <authorList>
            <person name="Kim J."/>
        </authorList>
    </citation>
    <scope>NUCLEOTIDE SEQUENCE</scope>
    <source>
        <strain evidence="1">KU_S4_2022</strain>
        <tissue evidence="1">Muscle</tissue>
    </source>
</reference>
<protein>
    <submittedName>
        <fullName evidence="1">Uncharacterized protein</fullName>
    </submittedName>
</protein>
<gene>
    <name evidence="1" type="ORF">NHX12_029631</name>
</gene>
<dbReference type="Proteomes" id="UP001148018">
    <property type="component" value="Unassembled WGS sequence"/>
</dbReference>
<evidence type="ECO:0000313" key="1">
    <source>
        <dbReference type="EMBL" id="KAJ3601869.1"/>
    </source>
</evidence>
<dbReference type="AlphaFoldDB" id="A0A9Q0IK96"/>
<keyword evidence="2" id="KW-1185">Reference proteome</keyword>
<dbReference type="OrthoDB" id="10064741at2759"/>
<name>A0A9Q0IK96_9TELE</name>
<dbReference type="PANTHER" id="PTHR47331:SF5">
    <property type="entry name" value="RIBONUCLEASE H"/>
    <property type="match status" value="1"/>
</dbReference>